<evidence type="ECO:0000256" key="5">
    <source>
        <dbReference type="SAM" id="SignalP"/>
    </source>
</evidence>
<feature type="chain" id="PRO_5011968414" description="Necrosis inducing protein NPP1" evidence="5">
    <location>
        <begin position="18"/>
        <end position="195"/>
    </location>
</feature>
<evidence type="ECO:0000313" key="7">
    <source>
        <dbReference type="Proteomes" id="UP000198211"/>
    </source>
</evidence>
<reference evidence="7" key="1">
    <citation type="submission" date="2017-03" db="EMBL/GenBank/DDBJ databases">
        <title>Phytopthora megakarya and P. palmivora, two closely related causual agents of cacao black pod achieved similar genome size and gene model numbers by different mechanisms.</title>
        <authorList>
            <person name="Ali S."/>
            <person name="Shao J."/>
            <person name="Larry D.J."/>
            <person name="Kronmiller B."/>
            <person name="Shen D."/>
            <person name="Strem M.D."/>
            <person name="Melnick R.L."/>
            <person name="Guiltinan M.J."/>
            <person name="Tyler B.M."/>
            <person name="Meinhardt L.W."/>
            <person name="Bailey B.A."/>
        </authorList>
    </citation>
    <scope>NUCLEOTIDE SEQUENCE [LARGE SCALE GENOMIC DNA]</scope>
    <source>
        <strain evidence="7">zdho120</strain>
    </source>
</reference>
<comment type="similarity">
    <text evidence="2">Belongs to the Necrosis inducing protein (NPP1) family.</text>
</comment>
<dbReference type="PANTHER" id="PTHR33657">
    <property type="entry name" value="DOMAIN PROTEIN, PUTATIVE (AFU_ORTHOLOGUE AFUA_5G00600)-RELATED"/>
    <property type="match status" value="1"/>
</dbReference>
<dbReference type="PANTHER" id="PTHR33657:SF8">
    <property type="entry name" value="DOMAIN PROTEIN, PUTATIVE (AFU_ORTHOLOGUE AFUA_5G00600)-RELATED"/>
    <property type="match status" value="1"/>
</dbReference>
<evidence type="ECO:0000313" key="6">
    <source>
        <dbReference type="EMBL" id="OWY92483.1"/>
    </source>
</evidence>
<keyword evidence="4" id="KW-0843">Virulence</keyword>
<comment type="subcellular location">
    <subcellularLocation>
        <location evidence="1">Secreted</location>
    </subcellularLocation>
</comment>
<evidence type="ECO:0000256" key="1">
    <source>
        <dbReference type="ARBA" id="ARBA00004613"/>
    </source>
</evidence>
<accession>A0A225UHN3</accession>
<dbReference type="EMBL" id="NBNE01017973">
    <property type="protein sequence ID" value="OWY92483.1"/>
    <property type="molecule type" value="Genomic_DNA"/>
</dbReference>
<dbReference type="PROSITE" id="PS51257">
    <property type="entry name" value="PROKAR_LIPOPROTEIN"/>
    <property type="match status" value="1"/>
</dbReference>
<keyword evidence="5" id="KW-0732">Signal</keyword>
<evidence type="ECO:0000256" key="3">
    <source>
        <dbReference type="ARBA" id="ARBA00022525"/>
    </source>
</evidence>
<dbReference type="GO" id="GO:0005576">
    <property type="term" value="C:extracellular region"/>
    <property type="evidence" value="ECO:0007669"/>
    <property type="project" value="UniProtKB-SubCell"/>
</dbReference>
<evidence type="ECO:0008006" key="8">
    <source>
        <dbReference type="Google" id="ProtNLM"/>
    </source>
</evidence>
<dbReference type="AlphaFoldDB" id="A0A225UHN3"/>
<gene>
    <name evidence="6" type="ORF">PHMEG_00038505</name>
</gene>
<evidence type="ECO:0000256" key="4">
    <source>
        <dbReference type="ARBA" id="ARBA00023026"/>
    </source>
</evidence>
<dbReference type="OrthoDB" id="122633at2759"/>
<organism evidence="6 7">
    <name type="scientific">Phytophthora megakarya</name>
    <dbReference type="NCBI Taxonomy" id="4795"/>
    <lineage>
        <taxon>Eukaryota</taxon>
        <taxon>Sar</taxon>
        <taxon>Stramenopiles</taxon>
        <taxon>Oomycota</taxon>
        <taxon>Peronosporomycetes</taxon>
        <taxon>Peronosporales</taxon>
        <taxon>Peronosporaceae</taxon>
        <taxon>Phytophthora</taxon>
    </lineage>
</organism>
<dbReference type="STRING" id="4795.A0A225UHN3"/>
<name>A0A225UHN3_9STRA</name>
<dbReference type="Pfam" id="PF05630">
    <property type="entry name" value="NPP1"/>
    <property type="match status" value="1"/>
</dbReference>
<evidence type="ECO:0000256" key="2">
    <source>
        <dbReference type="ARBA" id="ARBA00009520"/>
    </source>
</evidence>
<dbReference type="InterPro" id="IPR008701">
    <property type="entry name" value="NPP1"/>
</dbReference>
<keyword evidence="7" id="KW-1185">Reference proteome</keyword>
<sequence>MNLRVFTTTFFAALVACAPATVDHDKIEPFPQPRPVTVSEKGTNENQGCENAPMGSQVYGRAGWYKDPWAIMYAWYFPKGYWMDSPSRRHDWKSVVPVVWIDNPASEAPKIVDATMSESDIKYDKMTDLSPAHFVGFGMEDFRYSHSEVHISNTSLRFQYDMALLVLRIWFSPLSMENIMTCLCGSSSRTRLVQL</sequence>
<feature type="signal peptide" evidence="5">
    <location>
        <begin position="1"/>
        <end position="17"/>
    </location>
</feature>
<dbReference type="Proteomes" id="UP000198211">
    <property type="component" value="Unassembled WGS sequence"/>
</dbReference>
<protein>
    <recommendedName>
        <fullName evidence="8">Necrosis inducing protein NPP1</fullName>
    </recommendedName>
</protein>
<proteinExistence type="inferred from homology"/>
<comment type="caution">
    <text evidence="6">The sequence shown here is derived from an EMBL/GenBank/DDBJ whole genome shotgun (WGS) entry which is preliminary data.</text>
</comment>
<keyword evidence="3" id="KW-0964">Secreted</keyword>